<keyword evidence="7" id="KW-0732">Signal</keyword>
<dbReference type="RefSeq" id="WP_228234517.1">
    <property type="nucleotide sequence ID" value="NZ_ARXL01000018.1"/>
</dbReference>
<keyword evidence="13 14" id="KW-0998">Cell outer membrane</keyword>
<sequence>MQLLPIGGGRGFVVGAFLTLGGALWAPTALAQSPSGTVAPVEVEEEAPKETYITADEPADAGKLKVAAERQPFAITVIDQEFFQDTGVKNIQDALQYSSGVYSGSFGFDTRGDSAKIRGLNPTLYIDGLRASYGSYNSVRPNTFGLSKIEVLKGPSSVLYGQADLGGIINGVSKLPKPVKEGYLNAQVGSYDRKQIAADITGPLSEDGKLLYRLVALKRDSGTQVDYVDDNGYVFAPSITWLPTDDTTVSLLFNSQQNDGAVSAQFLPSRGTIDPGPLGDIGSETFVGEPGWDRYDRRKDEVTLFVDHRLNSEWSLGFTGRYTETETETREHWATISPTYPLADGTIARTIYMSDKGTEITNFDVRLEGDVLLGPTRHNVVFGVDRQDALWTEDNSFTGAGTDLNVYDPQYGNVNYAVLDPQDANDNEIKQTGVYVIDHMEIDRVVVSGALRYDDSTNKVLAVNGADTESTDTETTARLGLMYRFDSGISPYVSYSESFVPNLGTDGSGQSLDASTGEQREVGVKYLSPNKDLSVEAAWFDIEENNRVIDGNSPNSLEQVGATVDGWEISVIKQWQNLSLLANYTRLDAKEDSTGERLPYVAEEVASAWSKYQWENGLRVGAGVRYQGDTVGSDYGNGAGPEVPSVTLYDAMLGYSTGPWDFTLTGKNLADKEFVSWCRGPGYDCGYGERRMVIGEVGYRF</sequence>
<feature type="domain" description="TonB-dependent receptor plug" evidence="17">
    <location>
        <begin position="69"/>
        <end position="168"/>
    </location>
</feature>
<dbReference type="GO" id="GO:0015344">
    <property type="term" value="F:siderophore uptake transmembrane transporter activity"/>
    <property type="evidence" value="ECO:0007669"/>
    <property type="project" value="TreeGrafter"/>
</dbReference>
<dbReference type="Pfam" id="PF07715">
    <property type="entry name" value="Plug"/>
    <property type="match status" value="1"/>
</dbReference>
<evidence type="ECO:0000256" key="14">
    <source>
        <dbReference type="PROSITE-ProRule" id="PRU01360"/>
    </source>
</evidence>
<evidence type="ECO:0000256" key="2">
    <source>
        <dbReference type="ARBA" id="ARBA00009810"/>
    </source>
</evidence>
<keyword evidence="11 14" id="KW-0472">Membrane</keyword>
<dbReference type="GO" id="GO:0038023">
    <property type="term" value="F:signaling receptor activity"/>
    <property type="evidence" value="ECO:0007669"/>
    <property type="project" value="InterPro"/>
</dbReference>
<dbReference type="GO" id="GO:0009279">
    <property type="term" value="C:cell outer membrane"/>
    <property type="evidence" value="ECO:0007669"/>
    <property type="project" value="UniProtKB-SubCell"/>
</dbReference>
<protein>
    <submittedName>
        <fullName evidence="18">TonB-dependent siderophore receptor</fullName>
    </submittedName>
</protein>
<keyword evidence="6 14" id="KW-0812">Transmembrane</keyword>
<dbReference type="GO" id="GO:0015891">
    <property type="term" value="P:siderophore transport"/>
    <property type="evidence" value="ECO:0007669"/>
    <property type="project" value="InterPro"/>
</dbReference>
<evidence type="ECO:0000256" key="6">
    <source>
        <dbReference type="ARBA" id="ARBA00022692"/>
    </source>
</evidence>
<evidence type="ECO:0000256" key="5">
    <source>
        <dbReference type="ARBA" id="ARBA00022496"/>
    </source>
</evidence>
<comment type="subcellular location">
    <subcellularLocation>
        <location evidence="1 14">Cell outer membrane</location>
        <topology evidence="1 14">Multi-pass membrane protein</topology>
    </subcellularLocation>
</comment>
<dbReference type="AlphaFoldDB" id="A0A9Q3URL5"/>
<keyword evidence="4 14" id="KW-1134">Transmembrane beta strand</keyword>
<feature type="domain" description="TonB-dependent receptor-like beta-barrel" evidence="16">
    <location>
        <begin position="241"/>
        <end position="669"/>
    </location>
</feature>
<comment type="similarity">
    <text evidence="2 14 15">Belongs to the TonB-dependent receptor family.</text>
</comment>
<keyword evidence="10 15" id="KW-0798">TonB box</keyword>
<evidence type="ECO:0000313" key="18">
    <source>
        <dbReference type="EMBL" id="MCC4309763.1"/>
    </source>
</evidence>
<dbReference type="InterPro" id="IPR012910">
    <property type="entry name" value="Plug_dom"/>
</dbReference>
<accession>A0A9Q3URL5</accession>
<evidence type="ECO:0000256" key="8">
    <source>
        <dbReference type="ARBA" id="ARBA00023004"/>
    </source>
</evidence>
<evidence type="ECO:0000256" key="10">
    <source>
        <dbReference type="ARBA" id="ARBA00023077"/>
    </source>
</evidence>
<evidence type="ECO:0000313" key="19">
    <source>
        <dbReference type="Proteomes" id="UP001108027"/>
    </source>
</evidence>
<keyword evidence="19" id="KW-1185">Reference proteome</keyword>
<dbReference type="InterPro" id="IPR000531">
    <property type="entry name" value="Beta-barrel_TonB"/>
</dbReference>
<dbReference type="CDD" id="cd01347">
    <property type="entry name" value="ligand_gated_channel"/>
    <property type="match status" value="1"/>
</dbReference>
<dbReference type="Gene3D" id="2.170.130.10">
    <property type="entry name" value="TonB-dependent receptor, plug domain"/>
    <property type="match status" value="1"/>
</dbReference>
<dbReference type="SUPFAM" id="SSF56935">
    <property type="entry name" value="Porins"/>
    <property type="match status" value="1"/>
</dbReference>
<evidence type="ECO:0000259" key="16">
    <source>
        <dbReference type="Pfam" id="PF00593"/>
    </source>
</evidence>
<evidence type="ECO:0000256" key="11">
    <source>
        <dbReference type="ARBA" id="ARBA00023136"/>
    </source>
</evidence>
<keyword evidence="5" id="KW-0410">Iron transport</keyword>
<organism evidence="18 19">
    <name type="scientific">Alloalcanivorax marinus</name>
    <dbReference type="NCBI Taxonomy" id="1177169"/>
    <lineage>
        <taxon>Bacteria</taxon>
        <taxon>Pseudomonadati</taxon>
        <taxon>Pseudomonadota</taxon>
        <taxon>Gammaproteobacteria</taxon>
        <taxon>Oceanospirillales</taxon>
        <taxon>Alcanivoracaceae</taxon>
        <taxon>Alloalcanivorax</taxon>
    </lineage>
</organism>
<dbReference type="InterPro" id="IPR010105">
    <property type="entry name" value="TonB_sidphr_rcpt"/>
</dbReference>
<evidence type="ECO:0000256" key="12">
    <source>
        <dbReference type="ARBA" id="ARBA00023170"/>
    </source>
</evidence>
<reference evidence="18" key="1">
    <citation type="submission" date="2021-10" db="EMBL/GenBank/DDBJ databases">
        <title>The diversity and Nitrogen Metabolism of Culturable Nitrate-Utilizing Bacteria Within the Oxygen Minimum Zone of the Changjiang (Yangtze River)Estuary.</title>
        <authorList>
            <person name="Zhang D."/>
            <person name="Zheng J."/>
            <person name="Liu S."/>
            <person name="He W."/>
        </authorList>
    </citation>
    <scope>NUCLEOTIDE SEQUENCE</scope>
    <source>
        <strain evidence="18">FXH-223</strain>
    </source>
</reference>
<proteinExistence type="inferred from homology"/>
<dbReference type="InterPro" id="IPR036942">
    <property type="entry name" value="Beta-barrel_TonB_sf"/>
</dbReference>
<gene>
    <name evidence="18" type="ORF">LL252_14410</name>
</gene>
<evidence type="ECO:0000256" key="7">
    <source>
        <dbReference type="ARBA" id="ARBA00022729"/>
    </source>
</evidence>
<dbReference type="NCBIfam" id="TIGR01783">
    <property type="entry name" value="TonB-siderophor"/>
    <property type="match status" value="1"/>
</dbReference>
<keyword evidence="8" id="KW-0408">Iron</keyword>
<dbReference type="Proteomes" id="UP001108027">
    <property type="component" value="Unassembled WGS sequence"/>
</dbReference>
<dbReference type="Pfam" id="PF00593">
    <property type="entry name" value="TonB_dep_Rec_b-barrel"/>
    <property type="match status" value="1"/>
</dbReference>
<comment type="caution">
    <text evidence="18">The sequence shown here is derived from an EMBL/GenBank/DDBJ whole genome shotgun (WGS) entry which is preliminary data.</text>
</comment>
<dbReference type="PANTHER" id="PTHR32552">
    <property type="entry name" value="FERRICHROME IRON RECEPTOR-RELATED"/>
    <property type="match status" value="1"/>
</dbReference>
<keyword evidence="3 14" id="KW-0813">Transport</keyword>
<dbReference type="Gene3D" id="2.40.170.20">
    <property type="entry name" value="TonB-dependent receptor, beta-barrel domain"/>
    <property type="match status" value="1"/>
</dbReference>
<dbReference type="InterPro" id="IPR039426">
    <property type="entry name" value="TonB-dep_rcpt-like"/>
</dbReference>
<keyword evidence="9" id="KW-0406">Ion transport</keyword>
<evidence type="ECO:0000256" key="1">
    <source>
        <dbReference type="ARBA" id="ARBA00004571"/>
    </source>
</evidence>
<evidence type="ECO:0000256" key="9">
    <source>
        <dbReference type="ARBA" id="ARBA00023065"/>
    </source>
</evidence>
<evidence type="ECO:0000256" key="4">
    <source>
        <dbReference type="ARBA" id="ARBA00022452"/>
    </source>
</evidence>
<dbReference type="InterPro" id="IPR037066">
    <property type="entry name" value="Plug_dom_sf"/>
</dbReference>
<dbReference type="EMBL" id="JAJGNA010000021">
    <property type="protein sequence ID" value="MCC4309763.1"/>
    <property type="molecule type" value="Genomic_DNA"/>
</dbReference>
<keyword evidence="12 18" id="KW-0675">Receptor</keyword>
<name>A0A9Q3URL5_9GAMM</name>
<evidence type="ECO:0000256" key="15">
    <source>
        <dbReference type="RuleBase" id="RU003357"/>
    </source>
</evidence>
<dbReference type="PROSITE" id="PS52016">
    <property type="entry name" value="TONB_DEPENDENT_REC_3"/>
    <property type="match status" value="1"/>
</dbReference>
<dbReference type="PANTHER" id="PTHR32552:SF68">
    <property type="entry name" value="FERRICHROME OUTER MEMBRANE TRANSPORTER_PHAGE RECEPTOR"/>
    <property type="match status" value="1"/>
</dbReference>
<evidence type="ECO:0000256" key="3">
    <source>
        <dbReference type="ARBA" id="ARBA00022448"/>
    </source>
</evidence>
<evidence type="ECO:0000259" key="17">
    <source>
        <dbReference type="Pfam" id="PF07715"/>
    </source>
</evidence>
<evidence type="ECO:0000256" key="13">
    <source>
        <dbReference type="ARBA" id="ARBA00023237"/>
    </source>
</evidence>